<dbReference type="Proteomes" id="UP000799324">
    <property type="component" value="Unassembled WGS sequence"/>
</dbReference>
<dbReference type="AlphaFoldDB" id="A0A6A6TRJ4"/>
<dbReference type="EMBL" id="MU004289">
    <property type="protein sequence ID" value="KAF2662420.1"/>
    <property type="molecule type" value="Genomic_DNA"/>
</dbReference>
<name>A0A6A6TRJ4_9PLEO</name>
<feature type="region of interest" description="Disordered" evidence="1">
    <location>
        <begin position="143"/>
        <end position="165"/>
    </location>
</feature>
<accession>A0A6A6TRJ4</accession>
<organism evidence="2 3">
    <name type="scientific">Lophiostoma macrostomum CBS 122681</name>
    <dbReference type="NCBI Taxonomy" id="1314788"/>
    <lineage>
        <taxon>Eukaryota</taxon>
        <taxon>Fungi</taxon>
        <taxon>Dikarya</taxon>
        <taxon>Ascomycota</taxon>
        <taxon>Pezizomycotina</taxon>
        <taxon>Dothideomycetes</taxon>
        <taxon>Pleosporomycetidae</taxon>
        <taxon>Pleosporales</taxon>
        <taxon>Lophiostomataceae</taxon>
        <taxon>Lophiostoma</taxon>
    </lineage>
</organism>
<evidence type="ECO:0000313" key="2">
    <source>
        <dbReference type="EMBL" id="KAF2662420.1"/>
    </source>
</evidence>
<protein>
    <submittedName>
        <fullName evidence="2">Uncharacterized protein</fullName>
    </submittedName>
</protein>
<reference evidence="2" key="1">
    <citation type="journal article" date="2020" name="Stud. Mycol.">
        <title>101 Dothideomycetes genomes: a test case for predicting lifestyles and emergence of pathogens.</title>
        <authorList>
            <person name="Haridas S."/>
            <person name="Albert R."/>
            <person name="Binder M."/>
            <person name="Bloem J."/>
            <person name="Labutti K."/>
            <person name="Salamov A."/>
            <person name="Andreopoulos B."/>
            <person name="Baker S."/>
            <person name="Barry K."/>
            <person name="Bills G."/>
            <person name="Bluhm B."/>
            <person name="Cannon C."/>
            <person name="Castanera R."/>
            <person name="Culley D."/>
            <person name="Daum C."/>
            <person name="Ezra D."/>
            <person name="Gonzalez J."/>
            <person name="Henrissat B."/>
            <person name="Kuo A."/>
            <person name="Liang C."/>
            <person name="Lipzen A."/>
            <person name="Lutzoni F."/>
            <person name="Magnuson J."/>
            <person name="Mondo S."/>
            <person name="Nolan M."/>
            <person name="Ohm R."/>
            <person name="Pangilinan J."/>
            <person name="Park H.-J."/>
            <person name="Ramirez L."/>
            <person name="Alfaro M."/>
            <person name="Sun H."/>
            <person name="Tritt A."/>
            <person name="Yoshinaga Y."/>
            <person name="Zwiers L.-H."/>
            <person name="Turgeon B."/>
            <person name="Goodwin S."/>
            <person name="Spatafora J."/>
            <person name="Crous P."/>
            <person name="Grigoriev I."/>
        </authorList>
    </citation>
    <scope>NUCLEOTIDE SEQUENCE</scope>
    <source>
        <strain evidence="2">CBS 122681</strain>
    </source>
</reference>
<proteinExistence type="predicted"/>
<evidence type="ECO:0000313" key="3">
    <source>
        <dbReference type="Proteomes" id="UP000799324"/>
    </source>
</evidence>
<sequence>MRAYMHTFRKRGFAISNTELMQGPRRRRNKQWSAVHRRRVWPCSCVCVRACTYVYLHLLHRYPGTTTTVFKVPSTLLSAQVTPHHVNTTIKRGNVESGVEWSRVECTILLNATQIPRPPGICCLPHTRGGELRVQISRHAEVSAKRVARPSRAQRGKGRASKKIN</sequence>
<feature type="compositionally biased region" description="Basic residues" evidence="1">
    <location>
        <begin position="146"/>
        <end position="165"/>
    </location>
</feature>
<keyword evidence="3" id="KW-1185">Reference proteome</keyword>
<gene>
    <name evidence="2" type="ORF">K491DRAFT_178146</name>
</gene>
<evidence type="ECO:0000256" key="1">
    <source>
        <dbReference type="SAM" id="MobiDB-lite"/>
    </source>
</evidence>